<gene>
    <name evidence="1" type="ORF">H9L15_00860</name>
</gene>
<proteinExistence type="predicted"/>
<accession>A0ABX6T345</accession>
<dbReference type="RefSeq" id="WP_187714855.1">
    <property type="nucleotide sequence ID" value="NZ_BAABJC010000001.1"/>
</dbReference>
<evidence type="ECO:0000313" key="2">
    <source>
        <dbReference type="Proteomes" id="UP000516134"/>
    </source>
</evidence>
<protein>
    <submittedName>
        <fullName evidence="1">Uncharacterized protein</fullName>
    </submittedName>
</protein>
<name>A0ABX6T345_9SPHN</name>
<organism evidence="1 2">
    <name type="scientific">Sphingomonas daechungensis</name>
    <dbReference type="NCBI Taxonomy" id="1176646"/>
    <lineage>
        <taxon>Bacteria</taxon>
        <taxon>Pseudomonadati</taxon>
        <taxon>Pseudomonadota</taxon>
        <taxon>Alphaproteobacteria</taxon>
        <taxon>Sphingomonadales</taxon>
        <taxon>Sphingomonadaceae</taxon>
        <taxon>Sphingomonas</taxon>
    </lineage>
</organism>
<reference evidence="1 2" key="1">
    <citation type="submission" date="2020-08" db="EMBL/GenBank/DDBJ databases">
        <title>Genome sequence of Sphingomonas daechungensis KACC 18115T.</title>
        <authorList>
            <person name="Hyun D.-W."/>
            <person name="Bae J.-W."/>
        </authorList>
    </citation>
    <scope>NUCLEOTIDE SEQUENCE [LARGE SCALE GENOMIC DNA]</scope>
    <source>
        <strain evidence="1 2">KACC 18115</strain>
    </source>
</reference>
<dbReference type="Proteomes" id="UP000516134">
    <property type="component" value="Chromosome"/>
</dbReference>
<dbReference type="EMBL" id="CP060780">
    <property type="protein sequence ID" value="QNP43425.1"/>
    <property type="molecule type" value="Genomic_DNA"/>
</dbReference>
<sequence length="54" mass="6188">MQRFTSPNERIVGPLPRKDILAVCFFLNRQPQARRAAEEPEAHLDRLAAAARMQ</sequence>
<keyword evidence="2" id="KW-1185">Reference proteome</keyword>
<evidence type="ECO:0000313" key="1">
    <source>
        <dbReference type="EMBL" id="QNP43425.1"/>
    </source>
</evidence>